<comment type="caution">
    <text evidence="1">The sequence shown here is derived from an EMBL/GenBank/DDBJ whole genome shotgun (WGS) entry which is preliminary data.</text>
</comment>
<proteinExistence type="predicted"/>
<dbReference type="EMBL" id="CAJNOH010002008">
    <property type="protein sequence ID" value="CAF1266381.1"/>
    <property type="molecule type" value="Genomic_DNA"/>
</dbReference>
<reference evidence="1" key="1">
    <citation type="submission" date="2021-02" db="EMBL/GenBank/DDBJ databases">
        <authorList>
            <person name="Nowell W R."/>
        </authorList>
    </citation>
    <scope>NUCLEOTIDE SEQUENCE</scope>
</reference>
<dbReference type="AlphaFoldDB" id="A0A815B8J5"/>
<evidence type="ECO:0000313" key="3">
    <source>
        <dbReference type="Proteomes" id="UP000663854"/>
    </source>
</evidence>
<evidence type="ECO:0000313" key="4">
    <source>
        <dbReference type="Proteomes" id="UP000663870"/>
    </source>
</evidence>
<dbReference type="Proteomes" id="UP000663854">
    <property type="component" value="Unassembled WGS sequence"/>
</dbReference>
<keyword evidence="4" id="KW-1185">Reference proteome</keyword>
<accession>A0A815B8J5</accession>
<organism evidence="1 3">
    <name type="scientific">Rotaria sordida</name>
    <dbReference type="NCBI Taxonomy" id="392033"/>
    <lineage>
        <taxon>Eukaryota</taxon>
        <taxon>Metazoa</taxon>
        <taxon>Spiralia</taxon>
        <taxon>Gnathifera</taxon>
        <taxon>Rotifera</taxon>
        <taxon>Eurotatoria</taxon>
        <taxon>Bdelloidea</taxon>
        <taxon>Philodinida</taxon>
        <taxon>Philodinidae</taxon>
        <taxon>Rotaria</taxon>
    </lineage>
</organism>
<evidence type="ECO:0000313" key="1">
    <source>
        <dbReference type="EMBL" id="CAF1266381.1"/>
    </source>
</evidence>
<sequence length="429" mass="49229">MDFNTIDLTRAEQATSLLINNEQQEYQSRTLLDKNNGRYAYLPIFPTEYVGPNECLVLANVPVNRLAPHQINRRQYGAYTFDALMLMNKYNYSDEFSLSEQDANELASRLQVGKSIITFNAQQLRSICHTLLVFHESFRRYVLCKSDVALKEPTLNSKQMAIALEFYLQIDVDLFYMKTCSFRGAEPRSKIEGLFCGRDELQARYTLTPCGNLFCLCCHPLNSHKKTQKWSVVDFNSSSMHRFVNGYTTYLNCPATCTTSNIIYAMTCPCGHYDYIDSTAKTLADVMAHHREHGNRIIHEKLTGSPLFRGSQIDPDERENEMANQMRLYQHSARCAGALRSFLDCNPMYWCFIPLPWDEAVTENAANRPKPSTTDPNLDAVIATTAVDNRRVANYLDNVLLPPTSYTFSFRQLKQQRLFFDRFATSSIH</sequence>
<protein>
    <submittedName>
        <fullName evidence="1">Uncharacterized protein</fullName>
    </submittedName>
</protein>
<dbReference type="EMBL" id="CAJNOL010003092">
    <property type="protein sequence ID" value="CAF1545993.1"/>
    <property type="molecule type" value="Genomic_DNA"/>
</dbReference>
<evidence type="ECO:0000313" key="2">
    <source>
        <dbReference type="EMBL" id="CAF1545993.1"/>
    </source>
</evidence>
<gene>
    <name evidence="2" type="ORF">JXQ802_LOCUS43283</name>
    <name evidence="1" type="ORF">PYM288_LOCUS28148</name>
</gene>
<dbReference type="Proteomes" id="UP000663870">
    <property type="component" value="Unassembled WGS sequence"/>
</dbReference>
<name>A0A815B8J5_9BILA</name>